<keyword evidence="2" id="KW-1185">Reference proteome</keyword>
<dbReference type="InterPro" id="IPR029058">
    <property type="entry name" value="AB_hydrolase_fold"/>
</dbReference>
<dbReference type="Proteomes" id="UP001595476">
    <property type="component" value="Unassembled WGS sequence"/>
</dbReference>
<organism evidence="1 2">
    <name type="scientific">Litoribrevibacter euphylliae</name>
    <dbReference type="NCBI Taxonomy" id="1834034"/>
    <lineage>
        <taxon>Bacteria</taxon>
        <taxon>Pseudomonadati</taxon>
        <taxon>Pseudomonadota</taxon>
        <taxon>Gammaproteobacteria</taxon>
        <taxon>Oceanospirillales</taxon>
        <taxon>Oceanospirillaceae</taxon>
        <taxon>Litoribrevibacter</taxon>
    </lineage>
</organism>
<dbReference type="InterPro" id="IPR008886">
    <property type="entry name" value="UPF0227/Esterase_YqiA"/>
</dbReference>
<accession>A0ABV7HPG9</accession>
<keyword evidence="1" id="KW-0378">Hydrolase</keyword>
<dbReference type="GO" id="GO:0016787">
    <property type="term" value="F:hydrolase activity"/>
    <property type="evidence" value="ECO:0007669"/>
    <property type="project" value="UniProtKB-KW"/>
</dbReference>
<sequence length="166" mass="18523">MKVYFAHGKESGPWGAKIKLLASRAEEQGYSVESIDYSDLMNPEQRVQRLVDALKTESEKVLLVGSSMGGYVSLVASEKASTEGVFLLAPALYLEGYQVQNYQNNTNVTIVHGWSDEVIPFENSVKYARQADCTLHLISGDHRLNDSLDQITILFSQFLEAHHDGR</sequence>
<dbReference type="SUPFAM" id="SSF53474">
    <property type="entry name" value="alpha/beta-Hydrolases"/>
    <property type="match status" value="1"/>
</dbReference>
<reference evidence="2" key="1">
    <citation type="journal article" date="2019" name="Int. J. Syst. Evol. Microbiol.">
        <title>The Global Catalogue of Microorganisms (GCM) 10K type strain sequencing project: providing services to taxonomists for standard genome sequencing and annotation.</title>
        <authorList>
            <consortium name="The Broad Institute Genomics Platform"/>
            <consortium name="The Broad Institute Genome Sequencing Center for Infectious Disease"/>
            <person name="Wu L."/>
            <person name="Ma J."/>
        </authorList>
    </citation>
    <scope>NUCLEOTIDE SEQUENCE [LARGE SCALE GENOMIC DNA]</scope>
    <source>
        <strain evidence="2">KCTC 52438</strain>
    </source>
</reference>
<evidence type="ECO:0000313" key="1">
    <source>
        <dbReference type="EMBL" id="MFC3153371.1"/>
    </source>
</evidence>
<name>A0ABV7HPG9_9GAMM</name>
<comment type="caution">
    <text evidence="1">The sequence shown here is derived from an EMBL/GenBank/DDBJ whole genome shotgun (WGS) entry which is preliminary data.</text>
</comment>
<evidence type="ECO:0000313" key="2">
    <source>
        <dbReference type="Proteomes" id="UP001595476"/>
    </source>
</evidence>
<protein>
    <submittedName>
        <fullName evidence="1">YqiA/YcfP family alpha/beta fold hydrolase</fullName>
    </submittedName>
</protein>
<proteinExistence type="predicted"/>
<dbReference type="Gene3D" id="3.40.50.1820">
    <property type="entry name" value="alpha/beta hydrolase"/>
    <property type="match status" value="1"/>
</dbReference>
<dbReference type="Pfam" id="PF05728">
    <property type="entry name" value="UPF0227"/>
    <property type="match status" value="1"/>
</dbReference>
<dbReference type="EMBL" id="JBHRSZ010000009">
    <property type="protein sequence ID" value="MFC3153371.1"/>
    <property type="molecule type" value="Genomic_DNA"/>
</dbReference>
<dbReference type="RefSeq" id="WP_386723292.1">
    <property type="nucleotide sequence ID" value="NZ_JBHRSZ010000009.1"/>
</dbReference>
<gene>
    <name evidence="1" type="ORF">ACFOEK_20190</name>
</gene>